<dbReference type="Gene3D" id="1.10.287.130">
    <property type="match status" value="1"/>
</dbReference>
<evidence type="ECO:0000256" key="6">
    <source>
        <dbReference type="ARBA" id="ARBA00022692"/>
    </source>
</evidence>
<gene>
    <name evidence="15" type="ORF">ABC977_13965</name>
</gene>
<dbReference type="InterPro" id="IPR005467">
    <property type="entry name" value="His_kinase_dom"/>
</dbReference>
<dbReference type="CDD" id="cd06225">
    <property type="entry name" value="HAMP"/>
    <property type="match status" value="1"/>
</dbReference>
<feature type="domain" description="HAMP" evidence="14">
    <location>
        <begin position="173"/>
        <end position="226"/>
    </location>
</feature>
<dbReference type="RefSeq" id="WP_369667891.1">
    <property type="nucleotide sequence ID" value="NZ_JBDKXB010000022.1"/>
</dbReference>
<dbReference type="Proteomes" id="UP001564408">
    <property type="component" value="Unassembled WGS sequence"/>
</dbReference>
<dbReference type="InterPro" id="IPR004358">
    <property type="entry name" value="Sig_transdc_His_kin-like_C"/>
</dbReference>
<evidence type="ECO:0000313" key="16">
    <source>
        <dbReference type="Proteomes" id="UP001564408"/>
    </source>
</evidence>
<evidence type="ECO:0000259" key="14">
    <source>
        <dbReference type="PROSITE" id="PS50885"/>
    </source>
</evidence>
<keyword evidence="10 12" id="KW-0472">Membrane</keyword>
<evidence type="ECO:0000313" key="15">
    <source>
        <dbReference type="EMBL" id="MEY6433508.1"/>
    </source>
</evidence>
<dbReference type="PANTHER" id="PTHR45436:SF8">
    <property type="entry name" value="HISTIDINE KINASE"/>
    <property type="match status" value="1"/>
</dbReference>
<dbReference type="SUPFAM" id="SSF47384">
    <property type="entry name" value="Homodimeric domain of signal transducing histidine kinase"/>
    <property type="match status" value="1"/>
</dbReference>
<evidence type="ECO:0000256" key="3">
    <source>
        <dbReference type="ARBA" id="ARBA00012438"/>
    </source>
</evidence>
<dbReference type="PROSITE" id="PS50109">
    <property type="entry name" value="HIS_KIN"/>
    <property type="match status" value="1"/>
</dbReference>
<dbReference type="InterPro" id="IPR003594">
    <property type="entry name" value="HATPase_dom"/>
</dbReference>
<dbReference type="SMART" id="SM00387">
    <property type="entry name" value="HATPase_c"/>
    <property type="match status" value="1"/>
</dbReference>
<dbReference type="Pfam" id="PF02518">
    <property type="entry name" value="HATPase_c"/>
    <property type="match status" value="1"/>
</dbReference>
<dbReference type="GO" id="GO:0016301">
    <property type="term" value="F:kinase activity"/>
    <property type="evidence" value="ECO:0007669"/>
    <property type="project" value="UniProtKB-KW"/>
</dbReference>
<dbReference type="PRINTS" id="PR00344">
    <property type="entry name" value="BCTRLSENSOR"/>
</dbReference>
<evidence type="ECO:0000259" key="13">
    <source>
        <dbReference type="PROSITE" id="PS50109"/>
    </source>
</evidence>
<evidence type="ECO:0000256" key="9">
    <source>
        <dbReference type="ARBA" id="ARBA00023012"/>
    </source>
</evidence>
<evidence type="ECO:0000256" key="7">
    <source>
        <dbReference type="ARBA" id="ARBA00022777"/>
    </source>
</evidence>
<dbReference type="PANTHER" id="PTHR45436">
    <property type="entry name" value="SENSOR HISTIDINE KINASE YKOH"/>
    <property type="match status" value="1"/>
</dbReference>
<keyword evidence="8 12" id="KW-1133">Transmembrane helix</keyword>
<evidence type="ECO:0000256" key="2">
    <source>
        <dbReference type="ARBA" id="ARBA00004370"/>
    </source>
</evidence>
<comment type="catalytic activity">
    <reaction evidence="1">
        <text>ATP + protein L-histidine = ADP + protein N-phospho-L-histidine.</text>
        <dbReference type="EC" id="2.7.13.3"/>
    </reaction>
</comment>
<proteinExistence type="predicted"/>
<dbReference type="SUPFAM" id="SSF55874">
    <property type="entry name" value="ATPase domain of HSP90 chaperone/DNA topoisomerase II/histidine kinase"/>
    <property type="match status" value="1"/>
</dbReference>
<dbReference type="InterPro" id="IPR003661">
    <property type="entry name" value="HisK_dim/P_dom"/>
</dbReference>
<evidence type="ECO:0000256" key="11">
    <source>
        <dbReference type="SAM" id="Coils"/>
    </source>
</evidence>
<feature type="coiled-coil region" evidence="11">
    <location>
        <begin position="207"/>
        <end position="234"/>
    </location>
</feature>
<comment type="caution">
    <text evidence="15">The sequence shown here is derived from an EMBL/GenBank/DDBJ whole genome shotgun (WGS) entry which is preliminary data.</text>
</comment>
<evidence type="ECO:0000256" key="12">
    <source>
        <dbReference type="SAM" id="Phobius"/>
    </source>
</evidence>
<keyword evidence="9" id="KW-0902">Two-component regulatory system</keyword>
<keyword evidence="11" id="KW-0175">Coiled coil</keyword>
<evidence type="ECO:0000256" key="10">
    <source>
        <dbReference type="ARBA" id="ARBA00023136"/>
    </source>
</evidence>
<dbReference type="CDD" id="cd00075">
    <property type="entry name" value="HATPase"/>
    <property type="match status" value="1"/>
</dbReference>
<evidence type="ECO:0000256" key="8">
    <source>
        <dbReference type="ARBA" id="ARBA00022989"/>
    </source>
</evidence>
<keyword evidence="16" id="KW-1185">Reference proteome</keyword>
<comment type="subcellular location">
    <subcellularLocation>
        <location evidence="2">Membrane</location>
    </subcellularLocation>
</comment>
<feature type="transmembrane region" description="Helical" evidence="12">
    <location>
        <begin position="12"/>
        <end position="36"/>
    </location>
</feature>
<dbReference type="InterPro" id="IPR050428">
    <property type="entry name" value="TCS_sensor_his_kinase"/>
</dbReference>
<dbReference type="Pfam" id="PF00672">
    <property type="entry name" value="HAMP"/>
    <property type="match status" value="1"/>
</dbReference>
<keyword evidence="4" id="KW-0597">Phosphoprotein</keyword>
<dbReference type="InterPro" id="IPR003660">
    <property type="entry name" value="HAMP_dom"/>
</dbReference>
<dbReference type="SUPFAM" id="SSF158472">
    <property type="entry name" value="HAMP domain-like"/>
    <property type="match status" value="1"/>
</dbReference>
<dbReference type="SMART" id="SM00388">
    <property type="entry name" value="HisKA"/>
    <property type="match status" value="1"/>
</dbReference>
<sequence length="464" mass="50857">MTRLRDLARRSDVRLMAFFAAVFALSMAVVGALVLWGVGLSLERQLQAHVESDLAQLLGDYRDDGLEELRHDIRERIEANPSSRLRYVLINPAGRAIFDPVRYADRDGWQAAQTADGRELLLFCTALEAGYRLCVGADRGPAQEMTQALSRMLLTVFFVTLAVGVGGGTVVSRRFLRRVERLKRVAQAIGEESLSLRIPIGREQDAFAQLAATINQMLDRIERLMSEVRQVSTNIAHDLRTPLGRLRQKLERMQALPLPAEAATLADAALTELDQILGLFGSLLRLAEIESGNAALNREWIEVGPLLQELDELYQPIVQDKGQTLALEIPAPVRVLADRRLLVQLLVNLLENAIGHTGPGTPIRLGAHQQGARTLLWVADAGPGIPAPERARVTQPFYRLDRGRSSPGHGLGLSLVAAIAARHGASIELADAHPGLRVTVAFAEPTASAGPLDPFDSRRPRHPR</sequence>
<dbReference type="SMART" id="SM00304">
    <property type="entry name" value="HAMP"/>
    <property type="match status" value="1"/>
</dbReference>
<dbReference type="Gene3D" id="6.10.340.10">
    <property type="match status" value="1"/>
</dbReference>
<evidence type="ECO:0000256" key="4">
    <source>
        <dbReference type="ARBA" id="ARBA00022553"/>
    </source>
</evidence>
<reference evidence="15 16" key="1">
    <citation type="submission" date="2024-05" db="EMBL/GenBank/DDBJ databases">
        <title>Genome Sequence and Characterization of the New Strain Purple Sulfur Bacterium of Genus Thioalkalicoccus.</title>
        <authorList>
            <person name="Bryantseva I.A."/>
            <person name="Kyndt J.A."/>
            <person name="Imhoff J.F."/>
        </authorList>
    </citation>
    <scope>NUCLEOTIDE SEQUENCE [LARGE SCALE GENOMIC DNA]</scope>
    <source>
        <strain evidence="15 16">Um2</strain>
    </source>
</reference>
<dbReference type="Gene3D" id="3.30.565.10">
    <property type="entry name" value="Histidine kinase-like ATPase, C-terminal domain"/>
    <property type="match status" value="1"/>
</dbReference>
<organism evidence="15 16">
    <name type="scientific">Thioalkalicoccus limnaeus</name>
    <dbReference type="NCBI Taxonomy" id="120681"/>
    <lineage>
        <taxon>Bacteria</taxon>
        <taxon>Pseudomonadati</taxon>
        <taxon>Pseudomonadota</taxon>
        <taxon>Gammaproteobacteria</taxon>
        <taxon>Chromatiales</taxon>
        <taxon>Chromatiaceae</taxon>
        <taxon>Thioalkalicoccus</taxon>
    </lineage>
</organism>
<keyword evidence="7 15" id="KW-0418">Kinase</keyword>
<feature type="transmembrane region" description="Helical" evidence="12">
    <location>
        <begin position="152"/>
        <end position="171"/>
    </location>
</feature>
<dbReference type="PROSITE" id="PS50885">
    <property type="entry name" value="HAMP"/>
    <property type="match status" value="1"/>
</dbReference>
<name>A0ABV4BJ46_9GAMM</name>
<evidence type="ECO:0000256" key="5">
    <source>
        <dbReference type="ARBA" id="ARBA00022679"/>
    </source>
</evidence>
<keyword evidence="6 12" id="KW-0812">Transmembrane</keyword>
<protein>
    <recommendedName>
        <fullName evidence="3">histidine kinase</fullName>
        <ecNumber evidence="3">2.7.13.3</ecNumber>
    </recommendedName>
</protein>
<accession>A0ABV4BJ46</accession>
<dbReference type="InterPro" id="IPR036890">
    <property type="entry name" value="HATPase_C_sf"/>
</dbReference>
<dbReference type="Pfam" id="PF00512">
    <property type="entry name" value="HisKA"/>
    <property type="match status" value="1"/>
</dbReference>
<evidence type="ECO:0000256" key="1">
    <source>
        <dbReference type="ARBA" id="ARBA00000085"/>
    </source>
</evidence>
<dbReference type="InterPro" id="IPR036097">
    <property type="entry name" value="HisK_dim/P_sf"/>
</dbReference>
<feature type="domain" description="Histidine kinase" evidence="13">
    <location>
        <begin position="234"/>
        <end position="446"/>
    </location>
</feature>
<dbReference type="EMBL" id="JBDKXB010000022">
    <property type="protein sequence ID" value="MEY6433508.1"/>
    <property type="molecule type" value="Genomic_DNA"/>
</dbReference>
<keyword evidence="5" id="KW-0808">Transferase</keyword>
<dbReference type="EC" id="2.7.13.3" evidence="3"/>